<dbReference type="SUPFAM" id="SSF160387">
    <property type="entry name" value="NosL/MerB-like"/>
    <property type="match status" value="1"/>
</dbReference>
<dbReference type="Proteomes" id="UP000613266">
    <property type="component" value="Unassembled WGS sequence"/>
</dbReference>
<proteinExistence type="predicted"/>
<protein>
    <submittedName>
        <fullName evidence="2">Nitrous oxide reductase accessory protein NosL</fullName>
    </submittedName>
</protein>
<comment type="caution">
    <text evidence="2">The sequence shown here is derived from an EMBL/GenBank/DDBJ whole genome shotgun (WGS) entry which is preliminary data.</text>
</comment>
<evidence type="ECO:0000256" key="1">
    <source>
        <dbReference type="SAM" id="SignalP"/>
    </source>
</evidence>
<accession>A0A931NJA0</accession>
<dbReference type="RefSeq" id="WP_198112192.1">
    <property type="nucleotide sequence ID" value="NZ_JAEDAK010000012.1"/>
</dbReference>
<dbReference type="EMBL" id="JAEDAK010000012">
    <property type="protein sequence ID" value="MBH9578420.1"/>
    <property type="molecule type" value="Genomic_DNA"/>
</dbReference>
<evidence type="ECO:0000313" key="2">
    <source>
        <dbReference type="EMBL" id="MBH9578420.1"/>
    </source>
</evidence>
<dbReference type="InterPro" id="IPR008719">
    <property type="entry name" value="N2O_reductase_NosL"/>
</dbReference>
<evidence type="ECO:0000313" key="3">
    <source>
        <dbReference type="Proteomes" id="UP000613266"/>
    </source>
</evidence>
<dbReference type="Pfam" id="PF05573">
    <property type="entry name" value="NosL"/>
    <property type="match status" value="1"/>
</dbReference>
<organism evidence="2 3">
    <name type="scientific">Inhella proteolytica</name>
    <dbReference type="NCBI Taxonomy" id="2795029"/>
    <lineage>
        <taxon>Bacteria</taxon>
        <taxon>Pseudomonadati</taxon>
        <taxon>Pseudomonadota</taxon>
        <taxon>Betaproteobacteria</taxon>
        <taxon>Burkholderiales</taxon>
        <taxon>Sphaerotilaceae</taxon>
        <taxon>Inhella</taxon>
    </lineage>
</organism>
<dbReference type="PANTHER" id="PTHR41247">
    <property type="entry name" value="HTH-TYPE TRANSCRIPTIONAL REPRESSOR YCNK"/>
    <property type="match status" value="1"/>
</dbReference>
<sequence>MRRRLLAVAALGGLGVLAARAWPGRAPAAPPDLGAELCVSAPPFPYEPASGLAAEAPRPVPPEARCPVCGMYPARAPRWAAQAHFDDGAALFFDSPLMLMLWLQAVPRHSPGRRADEVRALWVQDHLSGEWLPAQTAHYVAGSGALGPMRNGNLPPFASAAAAQAFARQRGGQVLGFEAARAPERLRALDTRSHRHAA</sequence>
<feature type="signal peptide" evidence="1">
    <location>
        <begin position="1"/>
        <end position="21"/>
    </location>
</feature>
<dbReference type="AlphaFoldDB" id="A0A931NJA0"/>
<reference evidence="2" key="1">
    <citation type="submission" date="2020-12" db="EMBL/GenBank/DDBJ databases">
        <title>The genome sequence of Inhella sp. 1Y17.</title>
        <authorList>
            <person name="Liu Y."/>
        </authorList>
    </citation>
    <scope>NUCLEOTIDE SEQUENCE</scope>
    <source>
        <strain evidence="2">1Y17</strain>
    </source>
</reference>
<feature type="chain" id="PRO_5037250996" evidence="1">
    <location>
        <begin position="22"/>
        <end position="198"/>
    </location>
</feature>
<keyword evidence="3" id="KW-1185">Reference proteome</keyword>
<gene>
    <name evidence="2" type="ORF">I7X39_16125</name>
</gene>
<dbReference type="Gene3D" id="3.30.70.2050">
    <property type="match status" value="1"/>
</dbReference>
<dbReference type="PANTHER" id="PTHR41247:SF1">
    <property type="entry name" value="HTH-TYPE TRANSCRIPTIONAL REPRESSOR YCNK"/>
    <property type="match status" value="1"/>
</dbReference>
<name>A0A931NJA0_9BURK</name>
<keyword evidence="1" id="KW-0732">Signal</keyword>